<proteinExistence type="predicted"/>
<feature type="domain" description="UGGT thioredoxin-like" evidence="1">
    <location>
        <begin position="13"/>
        <end position="98"/>
    </location>
</feature>
<sequence>MTFRDYLLSSSISDTLDVWELKDLGHQTAQRIVRASDPLQSMQEINQNFPSIVSSLSRMKLNESVKEEILANQRMIPPGKSLMALNGALLNIEDIDLFL</sequence>
<dbReference type="Proteomes" id="UP000233551">
    <property type="component" value="Unassembled WGS sequence"/>
</dbReference>
<dbReference type="GO" id="GO:0018279">
    <property type="term" value="P:protein N-linked glycosylation via asparagine"/>
    <property type="evidence" value="ECO:0007669"/>
    <property type="project" value="TreeGrafter"/>
</dbReference>
<evidence type="ECO:0000313" key="3">
    <source>
        <dbReference type="Proteomes" id="UP000233551"/>
    </source>
</evidence>
<dbReference type="InterPro" id="IPR040694">
    <property type="entry name" value="UGGT_TRXL_2"/>
</dbReference>
<dbReference type="PANTHER" id="PTHR11226">
    <property type="entry name" value="UDP-GLUCOSE GLYCOPROTEIN:GLUCOSYLTRANSFERASE"/>
    <property type="match status" value="1"/>
</dbReference>
<keyword evidence="3" id="KW-1185">Reference proteome</keyword>
<dbReference type="GO" id="GO:0003980">
    <property type="term" value="F:UDP-glucose:glycoprotein glucosyltransferase activity"/>
    <property type="evidence" value="ECO:0007669"/>
    <property type="project" value="InterPro"/>
</dbReference>
<accession>A0A2I0JBJ7</accession>
<dbReference type="InterPro" id="IPR009448">
    <property type="entry name" value="UDP-g_GGtrans"/>
</dbReference>
<evidence type="ECO:0000259" key="1">
    <source>
        <dbReference type="Pfam" id="PF18401"/>
    </source>
</evidence>
<dbReference type="GO" id="GO:0005783">
    <property type="term" value="C:endoplasmic reticulum"/>
    <property type="evidence" value="ECO:0007669"/>
    <property type="project" value="TreeGrafter"/>
</dbReference>
<dbReference type="Pfam" id="PF18401">
    <property type="entry name" value="Thioredoxin_13"/>
    <property type="match status" value="1"/>
</dbReference>
<dbReference type="GO" id="GO:0036503">
    <property type="term" value="P:ERAD pathway"/>
    <property type="evidence" value="ECO:0007669"/>
    <property type="project" value="TreeGrafter"/>
</dbReference>
<dbReference type="STRING" id="22663.A0A2I0JBJ7"/>
<dbReference type="GO" id="GO:0051082">
    <property type="term" value="F:unfolded protein binding"/>
    <property type="evidence" value="ECO:0007669"/>
    <property type="project" value="TreeGrafter"/>
</dbReference>
<dbReference type="PANTHER" id="PTHR11226:SF0">
    <property type="entry name" value="UDP-GLUCOSE:GLYCOPROTEIN GLUCOSYLTRANSFERASE"/>
    <property type="match status" value="1"/>
</dbReference>
<dbReference type="AlphaFoldDB" id="A0A2I0JBJ7"/>
<dbReference type="EMBL" id="PGOL01001887">
    <property type="protein sequence ID" value="PKI53026.1"/>
    <property type="molecule type" value="Genomic_DNA"/>
</dbReference>
<evidence type="ECO:0000313" key="2">
    <source>
        <dbReference type="EMBL" id="PKI53026.1"/>
    </source>
</evidence>
<comment type="caution">
    <text evidence="2">The sequence shown here is derived from an EMBL/GenBank/DDBJ whole genome shotgun (WGS) entry which is preliminary data.</text>
</comment>
<protein>
    <recommendedName>
        <fullName evidence="1">UGGT thioredoxin-like domain-containing protein</fullName>
    </recommendedName>
</protein>
<gene>
    <name evidence="2" type="ORF">CRG98_026606</name>
</gene>
<name>A0A2I0JBJ7_PUNGR</name>
<reference evidence="2 3" key="1">
    <citation type="submission" date="2017-11" db="EMBL/GenBank/DDBJ databases">
        <title>De-novo sequencing of pomegranate (Punica granatum L.) genome.</title>
        <authorList>
            <person name="Akparov Z."/>
            <person name="Amiraslanov A."/>
            <person name="Hajiyeva S."/>
            <person name="Abbasov M."/>
            <person name="Kaur K."/>
            <person name="Hamwieh A."/>
            <person name="Solovyev V."/>
            <person name="Salamov A."/>
            <person name="Braich B."/>
            <person name="Kosarev P."/>
            <person name="Mahmoud A."/>
            <person name="Hajiyev E."/>
            <person name="Babayeva S."/>
            <person name="Izzatullayeva V."/>
            <person name="Mammadov A."/>
            <person name="Mammadov A."/>
            <person name="Sharifova S."/>
            <person name="Ojaghi J."/>
            <person name="Eynullazada K."/>
            <person name="Bayramov B."/>
            <person name="Abdulazimova A."/>
            <person name="Shahmuradov I."/>
        </authorList>
    </citation>
    <scope>NUCLEOTIDE SEQUENCE [LARGE SCALE GENOMIC DNA]</scope>
    <source>
        <strain evidence="3">cv. AG2017</strain>
        <tissue evidence="2">Leaf</tissue>
    </source>
</reference>
<organism evidence="2 3">
    <name type="scientific">Punica granatum</name>
    <name type="common">Pomegranate</name>
    <dbReference type="NCBI Taxonomy" id="22663"/>
    <lineage>
        <taxon>Eukaryota</taxon>
        <taxon>Viridiplantae</taxon>
        <taxon>Streptophyta</taxon>
        <taxon>Embryophyta</taxon>
        <taxon>Tracheophyta</taxon>
        <taxon>Spermatophyta</taxon>
        <taxon>Magnoliopsida</taxon>
        <taxon>eudicotyledons</taxon>
        <taxon>Gunneridae</taxon>
        <taxon>Pentapetalae</taxon>
        <taxon>rosids</taxon>
        <taxon>malvids</taxon>
        <taxon>Myrtales</taxon>
        <taxon>Lythraceae</taxon>
        <taxon>Punica</taxon>
    </lineage>
</organism>